<dbReference type="PANTHER" id="PTHR43639">
    <property type="entry name" value="OXIDOREDUCTASE, SHORT-CHAIN DEHYDROGENASE/REDUCTASE FAMILY (AFU_ORTHOLOGUE AFUA_5G02870)"/>
    <property type="match status" value="1"/>
</dbReference>
<dbReference type="PRINTS" id="PR00081">
    <property type="entry name" value="GDHRDH"/>
</dbReference>
<comment type="similarity">
    <text evidence="1">Belongs to the short-chain dehydrogenases/reductases (SDR) family.</text>
</comment>
<reference evidence="3 4" key="2">
    <citation type="submission" date="2020-08" db="EMBL/GenBank/DDBJ databases">
        <title>The Agave Microbiome: Exploring the role of microbial communities in plant adaptations to desert environments.</title>
        <authorList>
            <person name="Partida-Martinez L.P."/>
        </authorList>
    </citation>
    <scope>NUCLEOTIDE SEQUENCE [LARGE SCALE GENOMIC DNA]</scope>
    <source>
        <strain evidence="3 4">AT2.17</strain>
    </source>
</reference>
<evidence type="ECO:0000256" key="1">
    <source>
        <dbReference type="ARBA" id="ARBA00006484"/>
    </source>
</evidence>
<name>A0A7Y9H299_9ACTN</name>
<dbReference type="PANTHER" id="PTHR43639:SF1">
    <property type="entry name" value="SHORT-CHAIN DEHYDROGENASE_REDUCTASE FAMILY PROTEIN"/>
    <property type="match status" value="1"/>
</dbReference>
<dbReference type="GO" id="GO:0016491">
    <property type="term" value="F:oxidoreductase activity"/>
    <property type="evidence" value="ECO:0007669"/>
    <property type="project" value="UniProtKB-KW"/>
</dbReference>
<keyword evidence="2" id="KW-0560">Oxidoreductase</keyword>
<comment type="caution">
    <text evidence="3">The sequence shown here is derived from an EMBL/GenBank/DDBJ whole genome shotgun (WGS) entry which is preliminary data.</text>
</comment>
<protein>
    <submittedName>
        <fullName evidence="3">NAD(P)-dependent dehydrogenase (Short-subunit alcohol dehydrogenase family)</fullName>
    </submittedName>
</protein>
<sequence length="258" mass="27041">MGTPETGAAPRPRALVSGGTGAVGAATIDLLVDDGYDVAFTCRRNRARAEELAQGWEDRGARVLLDAVDLSEDEAAEQVEALVTGLGGLDLLVHASGPLIPQRWISTIEPALYARHVNEESVAFFRLLAAALPHLRESRGALVAVTTMAVRKYPLRDVLSASPKASVEAMVKAVAAEEGKYGVRANCVGPGILSDGIGGAIVANGEFPQEAQDFAMKQVPLRRFGGGAEVAEAVRFLGSPRASYITGQCLDVDGGFSL</sequence>
<evidence type="ECO:0000256" key="2">
    <source>
        <dbReference type="ARBA" id="ARBA00023002"/>
    </source>
</evidence>
<dbReference type="EMBL" id="JACCBW010000001">
    <property type="protein sequence ID" value="NYE35814.1"/>
    <property type="molecule type" value="Genomic_DNA"/>
</dbReference>
<proteinExistence type="inferred from homology"/>
<organism evidence="3 4">
    <name type="scientific">Nocardioides cavernae</name>
    <dbReference type="NCBI Taxonomy" id="1921566"/>
    <lineage>
        <taxon>Bacteria</taxon>
        <taxon>Bacillati</taxon>
        <taxon>Actinomycetota</taxon>
        <taxon>Actinomycetes</taxon>
        <taxon>Propionibacteriales</taxon>
        <taxon>Nocardioidaceae</taxon>
        <taxon>Nocardioides</taxon>
    </lineage>
</organism>
<keyword evidence="4" id="KW-1185">Reference proteome</keyword>
<dbReference type="SUPFAM" id="SSF51735">
    <property type="entry name" value="NAD(P)-binding Rossmann-fold domains"/>
    <property type="match status" value="1"/>
</dbReference>
<dbReference type="Proteomes" id="UP000549911">
    <property type="component" value="Unassembled WGS sequence"/>
</dbReference>
<gene>
    <name evidence="3" type="ORF">F4692_000918</name>
</gene>
<accession>A0A7Y9H299</accession>
<dbReference type="InterPro" id="IPR036291">
    <property type="entry name" value="NAD(P)-bd_dom_sf"/>
</dbReference>
<dbReference type="AlphaFoldDB" id="A0A7Y9H299"/>
<reference evidence="3 4" key="1">
    <citation type="submission" date="2020-07" db="EMBL/GenBank/DDBJ databases">
        <authorList>
            <person name="Partida-Martinez L."/>
            <person name="Huntemann M."/>
            <person name="Clum A."/>
            <person name="Wang J."/>
            <person name="Palaniappan K."/>
            <person name="Ritter S."/>
            <person name="Chen I.-M."/>
            <person name="Stamatis D."/>
            <person name="Reddy T."/>
            <person name="O'Malley R."/>
            <person name="Daum C."/>
            <person name="Shapiro N."/>
            <person name="Ivanova N."/>
            <person name="Kyrpides N."/>
            <person name="Woyke T."/>
        </authorList>
    </citation>
    <scope>NUCLEOTIDE SEQUENCE [LARGE SCALE GENOMIC DNA]</scope>
    <source>
        <strain evidence="3 4">AT2.17</strain>
    </source>
</reference>
<dbReference type="Pfam" id="PF13561">
    <property type="entry name" value="adh_short_C2"/>
    <property type="match status" value="1"/>
</dbReference>
<evidence type="ECO:0000313" key="4">
    <source>
        <dbReference type="Proteomes" id="UP000549911"/>
    </source>
</evidence>
<evidence type="ECO:0000313" key="3">
    <source>
        <dbReference type="EMBL" id="NYE35814.1"/>
    </source>
</evidence>
<dbReference type="RefSeq" id="WP_179618421.1">
    <property type="nucleotide sequence ID" value="NZ_JACCBW010000001.1"/>
</dbReference>
<dbReference type="InterPro" id="IPR002347">
    <property type="entry name" value="SDR_fam"/>
</dbReference>
<dbReference type="Gene3D" id="3.40.50.720">
    <property type="entry name" value="NAD(P)-binding Rossmann-like Domain"/>
    <property type="match status" value="1"/>
</dbReference>